<dbReference type="OrthoDB" id="9777941at2"/>
<evidence type="ECO:0000256" key="3">
    <source>
        <dbReference type="ARBA" id="ARBA00022729"/>
    </source>
</evidence>
<feature type="compositionally biased region" description="Low complexity" evidence="5">
    <location>
        <begin position="53"/>
        <end position="64"/>
    </location>
</feature>
<dbReference type="Gene3D" id="3.40.190.10">
    <property type="entry name" value="Periplasmic binding protein-like II"/>
    <property type="match status" value="2"/>
</dbReference>
<dbReference type="EMBL" id="FIZY01000055">
    <property type="protein sequence ID" value="CZF86186.1"/>
    <property type="molecule type" value="Genomic_DNA"/>
</dbReference>
<dbReference type="InterPro" id="IPR018313">
    <property type="entry name" value="SBP_3_CS"/>
</dbReference>
<comment type="similarity">
    <text evidence="1 4">Belongs to the bacterial solute-binding protein 3 family.</text>
</comment>
<keyword evidence="9" id="KW-1185">Reference proteome</keyword>
<feature type="domain" description="Solute-binding protein family 3/N-terminal" evidence="7">
    <location>
        <begin position="77"/>
        <end position="306"/>
    </location>
</feature>
<dbReference type="Pfam" id="PF00497">
    <property type="entry name" value="SBP_bac_3"/>
    <property type="match status" value="1"/>
</dbReference>
<organism evidence="8 9">
    <name type="scientific">Grimontia marina</name>
    <dbReference type="NCBI Taxonomy" id="646534"/>
    <lineage>
        <taxon>Bacteria</taxon>
        <taxon>Pseudomonadati</taxon>
        <taxon>Pseudomonadota</taxon>
        <taxon>Gammaproteobacteria</taxon>
        <taxon>Vibrionales</taxon>
        <taxon>Vibrionaceae</taxon>
        <taxon>Grimontia</taxon>
    </lineage>
</organism>
<dbReference type="CDD" id="cd13692">
    <property type="entry name" value="PBP2_BztA"/>
    <property type="match status" value="1"/>
</dbReference>
<dbReference type="FunFam" id="3.40.190.10:FF:000114">
    <property type="entry name" value="Amino acid ABC transporter substrate-binding protein"/>
    <property type="match status" value="1"/>
</dbReference>
<evidence type="ECO:0000256" key="4">
    <source>
        <dbReference type="RuleBase" id="RU003744"/>
    </source>
</evidence>
<evidence type="ECO:0000256" key="1">
    <source>
        <dbReference type="ARBA" id="ARBA00010333"/>
    </source>
</evidence>
<evidence type="ECO:0000313" key="9">
    <source>
        <dbReference type="Proteomes" id="UP000073601"/>
    </source>
</evidence>
<dbReference type="PROSITE" id="PS51257">
    <property type="entry name" value="PROKAR_LIPOPROTEIN"/>
    <property type="match status" value="1"/>
</dbReference>
<dbReference type="PROSITE" id="PS01039">
    <property type="entry name" value="SBP_BACTERIAL_3"/>
    <property type="match status" value="1"/>
</dbReference>
<evidence type="ECO:0000259" key="7">
    <source>
        <dbReference type="SMART" id="SM00062"/>
    </source>
</evidence>
<dbReference type="GO" id="GO:0006865">
    <property type="term" value="P:amino acid transport"/>
    <property type="evidence" value="ECO:0007669"/>
    <property type="project" value="TreeGrafter"/>
</dbReference>
<dbReference type="InterPro" id="IPR001638">
    <property type="entry name" value="Solute-binding_3/MltF_N"/>
</dbReference>
<feature type="region of interest" description="Disordered" evidence="5">
    <location>
        <begin position="48"/>
        <end position="67"/>
    </location>
</feature>
<sequence length="381" mass="40922">MVNKKSTLGLAVLSALLLAGCDSGGNSAESQKQIDDLQKQVASLEKQLSEAKASSSQAPAPSAQGENTLEKVKKAGVISCGVSTGLPGFSNPNASGEWEGIDVEFCQAVAAAVFGDKSKVKYVPLTAKERFTALQSGEIDLLSRNTTWTLQRDGTLGLNFVGVNYYDGQGFMVKKDLGVKSALELDGASVCVQSGTTTELNLSDYFRSNGMSFKPVVYDTYDATVKGFESGRCDTLTTDQSGLYASRIKLADPDSALVLPEIISKEPLGPVVRQGDDNWFNIAKWTLNTMINGEEFNITSTNVDEMVKSKDPNIRRILGQDGPKGKGLGLNDDWGYQVIKQVGNYDESFQRTVGTDSPLKISRGVNALWSDGGILYAPPIR</sequence>
<gene>
    <name evidence="8" type="primary">aapJ</name>
    <name evidence="8" type="ORF">GMA8713_04220</name>
</gene>
<feature type="signal peptide" evidence="6">
    <location>
        <begin position="1"/>
        <end position="28"/>
    </location>
</feature>
<keyword evidence="3 6" id="KW-0732">Signal</keyword>
<protein>
    <submittedName>
        <fullName evidence="8">General L-amino acid-binding periplasmic protein AapJ</fullName>
    </submittedName>
</protein>
<dbReference type="PANTHER" id="PTHR30085:SF7">
    <property type="entry name" value="AMINO-ACID ABC TRANSPORTER-BINDING PROTEIN YHDW-RELATED"/>
    <property type="match status" value="1"/>
</dbReference>
<dbReference type="SUPFAM" id="SSF53850">
    <property type="entry name" value="Periplasmic binding protein-like II"/>
    <property type="match status" value="1"/>
</dbReference>
<proteinExistence type="inferred from homology"/>
<feature type="chain" id="PRO_5007282491" evidence="6">
    <location>
        <begin position="29"/>
        <end position="381"/>
    </location>
</feature>
<dbReference type="PANTHER" id="PTHR30085">
    <property type="entry name" value="AMINO ACID ABC TRANSPORTER PERMEASE"/>
    <property type="match status" value="1"/>
</dbReference>
<dbReference type="AlphaFoldDB" id="A0A128FIT1"/>
<dbReference type="SMART" id="SM00062">
    <property type="entry name" value="PBPb"/>
    <property type="match status" value="1"/>
</dbReference>
<evidence type="ECO:0000256" key="2">
    <source>
        <dbReference type="ARBA" id="ARBA00022448"/>
    </source>
</evidence>
<dbReference type="RefSeq" id="WP_062713899.1">
    <property type="nucleotide sequence ID" value="NZ_CAWRCI010000055.1"/>
</dbReference>
<dbReference type="Proteomes" id="UP000073601">
    <property type="component" value="Unassembled WGS sequence"/>
</dbReference>
<keyword evidence="2" id="KW-0813">Transport</keyword>
<dbReference type="InterPro" id="IPR051455">
    <property type="entry name" value="Bact_solute-bind_prot3"/>
</dbReference>
<evidence type="ECO:0000256" key="6">
    <source>
        <dbReference type="SAM" id="SignalP"/>
    </source>
</evidence>
<name>A0A128FIT1_9GAMM</name>
<reference evidence="9" key="1">
    <citation type="submission" date="2016-02" db="EMBL/GenBank/DDBJ databases">
        <authorList>
            <person name="Rodrigo-Torres Lidia"/>
            <person name="Arahal R.David."/>
        </authorList>
    </citation>
    <scope>NUCLEOTIDE SEQUENCE [LARGE SCALE GENOMIC DNA]</scope>
    <source>
        <strain evidence="9">CECT 8713</strain>
    </source>
</reference>
<evidence type="ECO:0000256" key="5">
    <source>
        <dbReference type="SAM" id="MobiDB-lite"/>
    </source>
</evidence>
<evidence type="ECO:0000313" key="8">
    <source>
        <dbReference type="EMBL" id="CZF86186.1"/>
    </source>
</evidence>
<accession>A0A128FIT1</accession>